<evidence type="ECO:0000313" key="1">
    <source>
        <dbReference type="EMBL" id="KAK5701932.1"/>
    </source>
</evidence>
<dbReference type="AlphaFoldDB" id="A0AAN7WCB0"/>
<sequence length="299" mass="33949">MAIAKHDRNVDKFDKYWRFNKIKNMSKEELRLLADNAGYPTQAYTKTALQKYAERVERSLLCYYKCSNEELQQFAQERGIAAPAGAFQRSKFITTLESADQQTTFERFMDLAPELRISVYEYYLAGLPKVLYCPVQPPLSRICRRIRTEIMPMFCNMTLFWLDMSVHGAGQAGKLRFNADESSFLLGLGHSETMRVRGVFLSVESVMVGLPDYRMCLYAGIREDGLSTKVQAGPRADSDSTVVAPLDAATKKRVRRMQKAIDTNASAVLKSVVQRGGKEGLKMRDIYALRSVVEKAWFA</sequence>
<gene>
    <name evidence="1" type="ORF">LTR97_004750</name>
</gene>
<proteinExistence type="predicted"/>
<dbReference type="EMBL" id="JAVRQU010000006">
    <property type="protein sequence ID" value="KAK5701932.1"/>
    <property type="molecule type" value="Genomic_DNA"/>
</dbReference>
<evidence type="ECO:0000313" key="2">
    <source>
        <dbReference type="Proteomes" id="UP001310594"/>
    </source>
</evidence>
<reference evidence="1" key="1">
    <citation type="submission" date="2023-08" db="EMBL/GenBank/DDBJ databases">
        <title>Black Yeasts Isolated from many extreme environments.</title>
        <authorList>
            <person name="Coleine C."/>
            <person name="Stajich J.E."/>
            <person name="Selbmann L."/>
        </authorList>
    </citation>
    <scope>NUCLEOTIDE SEQUENCE</scope>
    <source>
        <strain evidence="1">CCFEE 5810</strain>
    </source>
</reference>
<accession>A0AAN7WCB0</accession>
<dbReference type="Proteomes" id="UP001310594">
    <property type="component" value="Unassembled WGS sequence"/>
</dbReference>
<protein>
    <submittedName>
        <fullName evidence="1">Uncharacterized protein</fullName>
    </submittedName>
</protein>
<organism evidence="1 2">
    <name type="scientific">Elasticomyces elasticus</name>
    <dbReference type="NCBI Taxonomy" id="574655"/>
    <lineage>
        <taxon>Eukaryota</taxon>
        <taxon>Fungi</taxon>
        <taxon>Dikarya</taxon>
        <taxon>Ascomycota</taxon>
        <taxon>Pezizomycotina</taxon>
        <taxon>Dothideomycetes</taxon>
        <taxon>Dothideomycetidae</taxon>
        <taxon>Mycosphaerellales</taxon>
        <taxon>Teratosphaeriaceae</taxon>
        <taxon>Elasticomyces</taxon>
    </lineage>
</organism>
<name>A0AAN7WCB0_9PEZI</name>
<comment type="caution">
    <text evidence="1">The sequence shown here is derived from an EMBL/GenBank/DDBJ whole genome shotgun (WGS) entry which is preliminary data.</text>
</comment>